<accession>A0A0A8Z101</accession>
<dbReference type="AlphaFoldDB" id="A0A0A8Z101"/>
<dbReference type="EMBL" id="GBRH01267465">
    <property type="protein sequence ID" value="JAD30430.1"/>
    <property type="molecule type" value="Transcribed_RNA"/>
</dbReference>
<sequence>MVMVQNQRNTSEIKINNGYNIRKFKCPVGMSRVHHTGI</sequence>
<reference evidence="1" key="2">
    <citation type="journal article" date="2015" name="Data Brief">
        <title>Shoot transcriptome of the giant reed, Arundo donax.</title>
        <authorList>
            <person name="Barrero R.A."/>
            <person name="Guerrero F.D."/>
            <person name="Moolhuijzen P."/>
            <person name="Goolsby J.A."/>
            <person name="Tidwell J."/>
            <person name="Bellgard S.E."/>
            <person name="Bellgard M.I."/>
        </authorList>
    </citation>
    <scope>NUCLEOTIDE SEQUENCE</scope>
    <source>
        <tissue evidence="1">Shoot tissue taken approximately 20 cm above the soil surface</tissue>
    </source>
</reference>
<evidence type="ECO:0000313" key="1">
    <source>
        <dbReference type="EMBL" id="JAD30430.1"/>
    </source>
</evidence>
<organism evidence="1">
    <name type="scientific">Arundo donax</name>
    <name type="common">Giant reed</name>
    <name type="synonym">Donax arundinaceus</name>
    <dbReference type="NCBI Taxonomy" id="35708"/>
    <lineage>
        <taxon>Eukaryota</taxon>
        <taxon>Viridiplantae</taxon>
        <taxon>Streptophyta</taxon>
        <taxon>Embryophyta</taxon>
        <taxon>Tracheophyta</taxon>
        <taxon>Spermatophyta</taxon>
        <taxon>Magnoliopsida</taxon>
        <taxon>Liliopsida</taxon>
        <taxon>Poales</taxon>
        <taxon>Poaceae</taxon>
        <taxon>PACMAD clade</taxon>
        <taxon>Arundinoideae</taxon>
        <taxon>Arundineae</taxon>
        <taxon>Arundo</taxon>
    </lineage>
</organism>
<name>A0A0A8Z101_ARUDO</name>
<reference evidence="1" key="1">
    <citation type="submission" date="2014-09" db="EMBL/GenBank/DDBJ databases">
        <authorList>
            <person name="Magalhaes I.L.F."/>
            <person name="Oliveira U."/>
            <person name="Santos F.R."/>
            <person name="Vidigal T.H.D.A."/>
            <person name="Brescovit A.D."/>
            <person name="Santos A.J."/>
        </authorList>
    </citation>
    <scope>NUCLEOTIDE SEQUENCE</scope>
    <source>
        <tissue evidence="1">Shoot tissue taken approximately 20 cm above the soil surface</tissue>
    </source>
</reference>
<protein>
    <submittedName>
        <fullName evidence="1">Uncharacterized protein</fullName>
    </submittedName>
</protein>
<proteinExistence type="predicted"/>